<dbReference type="CDD" id="cd01392">
    <property type="entry name" value="HTH_LacI"/>
    <property type="match status" value="1"/>
</dbReference>
<organism evidence="5 6">
    <name type="scientific">Phytoactinopolyspora halotolerans</name>
    <dbReference type="NCBI Taxonomy" id="1981512"/>
    <lineage>
        <taxon>Bacteria</taxon>
        <taxon>Bacillati</taxon>
        <taxon>Actinomycetota</taxon>
        <taxon>Actinomycetes</taxon>
        <taxon>Jiangellales</taxon>
        <taxon>Jiangellaceae</taxon>
        <taxon>Phytoactinopolyspora</taxon>
    </lineage>
</organism>
<dbReference type="PRINTS" id="PR00036">
    <property type="entry name" value="HTHLACI"/>
</dbReference>
<proteinExistence type="predicted"/>
<dbReference type="InterPro" id="IPR046335">
    <property type="entry name" value="LacI/GalR-like_sensor"/>
</dbReference>
<keyword evidence="6" id="KW-1185">Reference proteome</keyword>
<dbReference type="PROSITE" id="PS00356">
    <property type="entry name" value="HTH_LACI_1"/>
    <property type="match status" value="1"/>
</dbReference>
<reference evidence="5 6" key="1">
    <citation type="submission" date="2020-02" db="EMBL/GenBank/DDBJ databases">
        <authorList>
            <person name="Li X.-J."/>
            <person name="Han X.-M."/>
        </authorList>
    </citation>
    <scope>NUCLEOTIDE SEQUENCE [LARGE SCALE GENOMIC DNA]</scope>
    <source>
        <strain evidence="5 6">CCTCC AB 2017055</strain>
    </source>
</reference>
<feature type="domain" description="HTH lacI-type" evidence="4">
    <location>
        <begin position="9"/>
        <end position="64"/>
    </location>
</feature>
<dbReference type="Gene3D" id="1.10.260.40">
    <property type="entry name" value="lambda repressor-like DNA-binding domains"/>
    <property type="match status" value="1"/>
</dbReference>
<evidence type="ECO:0000256" key="3">
    <source>
        <dbReference type="ARBA" id="ARBA00023163"/>
    </source>
</evidence>
<gene>
    <name evidence="5" type="ORF">G1H10_25055</name>
</gene>
<dbReference type="GO" id="GO:0000976">
    <property type="term" value="F:transcription cis-regulatory region binding"/>
    <property type="evidence" value="ECO:0007669"/>
    <property type="project" value="TreeGrafter"/>
</dbReference>
<evidence type="ECO:0000256" key="1">
    <source>
        <dbReference type="ARBA" id="ARBA00023015"/>
    </source>
</evidence>
<protein>
    <submittedName>
        <fullName evidence="5">LacI family transcriptional regulator</fullName>
    </submittedName>
</protein>
<dbReference type="PANTHER" id="PTHR30146">
    <property type="entry name" value="LACI-RELATED TRANSCRIPTIONAL REPRESSOR"/>
    <property type="match status" value="1"/>
</dbReference>
<keyword evidence="1" id="KW-0805">Transcription regulation</keyword>
<dbReference type="PROSITE" id="PS50932">
    <property type="entry name" value="HTH_LACI_2"/>
    <property type="match status" value="1"/>
</dbReference>
<evidence type="ECO:0000259" key="4">
    <source>
        <dbReference type="PROSITE" id="PS50932"/>
    </source>
</evidence>
<dbReference type="Proteomes" id="UP000475214">
    <property type="component" value="Unassembled WGS sequence"/>
</dbReference>
<dbReference type="CDD" id="cd06267">
    <property type="entry name" value="PBP1_LacI_sugar_binding-like"/>
    <property type="match status" value="1"/>
</dbReference>
<dbReference type="SUPFAM" id="SSF47413">
    <property type="entry name" value="lambda repressor-like DNA-binding domains"/>
    <property type="match status" value="1"/>
</dbReference>
<sequence>MVEQRNGAVTLTDVAREAGVSLATASRAINGSTRQVGEELRERVLDAARRLNYAANTQAQAVAKGQTNLVGLLVHDIADPYFSSIAAGVMRVAETHQMLVTLANTGRSPQREIEHLNSLRGQHSRVAILVGSRVADSAEMEALRHEFGMFQRTGGRVVMISQDVLPVDTVAMENRAGARELATELVALGYRRFGILAGPSTLLTARDRMEGFQDGLAAAGIEVDPGNIEHGGFTRDGGFSAMNELLARGADLDCVFAVNDVMAVGAMTACRDHGVELPAHMGMAGFDDITTLRDVSPALTTVRMPLEKAGSLALELALDATPDQPPRVHSLAGEVVIRQSTPGPS</sequence>
<dbReference type="Pfam" id="PF13377">
    <property type="entry name" value="Peripla_BP_3"/>
    <property type="match status" value="1"/>
</dbReference>
<keyword evidence="3" id="KW-0804">Transcription</keyword>
<evidence type="ECO:0000313" key="5">
    <source>
        <dbReference type="EMBL" id="NEE03440.1"/>
    </source>
</evidence>
<dbReference type="SMART" id="SM00354">
    <property type="entry name" value="HTH_LACI"/>
    <property type="match status" value="1"/>
</dbReference>
<dbReference type="SUPFAM" id="SSF53822">
    <property type="entry name" value="Periplasmic binding protein-like I"/>
    <property type="match status" value="1"/>
</dbReference>
<dbReference type="GO" id="GO:0003700">
    <property type="term" value="F:DNA-binding transcription factor activity"/>
    <property type="evidence" value="ECO:0007669"/>
    <property type="project" value="TreeGrafter"/>
</dbReference>
<name>A0A6L9SH75_9ACTN</name>
<dbReference type="EMBL" id="JAAGOA010000022">
    <property type="protein sequence ID" value="NEE03440.1"/>
    <property type="molecule type" value="Genomic_DNA"/>
</dbReference>
<dbReference type="RefSeq" id="WP_163743109.1">
    <property type="nucleotide sequence ID" value="NZ_JAAGOA010000022.1"/>
</dbReference>
<dbReference type="InterPro" id="IPR000843">
    <property type="entry name" value="HTH_LacI"/>
</dbReference>
<evidence type="ECO:0000313" key="6">
    <source>
        <dbReference type="Proteomes" id="UP000475214"/>
    </source>
</evidence>
<evidence type="ECO:0000256" key="2">
    <source>
        <dbReference type="ARBA" id="ARBA00023125"/>
    </source>
</evidence>
<keyword evidence="2" id="KW-0238">DNA-binding</keyword>
<dbReference type="InterPro" id="IPR028082">
    <property type="entry name" value="Peripla_BP_I"/>
</dbReference>
<dbReference type="InterPro" id="IPR010982">
    <property type="entry name" value="Lambda_DNA-bd_dom_sf"/>
</dbReference>
<dbReference type="PANTHER" id="PTHR30146:SF153">
    <property type="entry name" value="LACTOSE OPERON REPRESSOR"/>
    <property type="match status" value="1"/>
</dbReference>
<dbReference type="Gene3D" id="3.40.50.2300">
    <property type="match status" value="2"/>
</dbReference>
<comment type="caution">
    <text evidence="5">The sequence shown here is derived from an EMBL/GenBank/DDBJ whole genome shotgun (WGS) entry which is preliminary data.</text>
</comment>
<dbReference type="Pfam" id="PF00356">
    <property type="entry name" value="LacI"/>
    <property type="match status" value="1"/>
</dbReference>
<dbReference type="AlphaFoldDB" id="A0A6L9SH75"/>
<accession>A0A6L9SH75</accession>